<reference evidence="4" key="1">
    <citation type="journal article" date="2019" name="Sci. Rep.">
        <title>Draft genome of Tanacetum cinerariifolium, the natural source of mosquito coil.</title>
        <authorList>
            <person name="Yamashiro T."/>
            <person name="Shiraishi A."/>
            <person name="Satake H."/>
            <person name="Nakayama K."/>
        </authorList>
    </citation>
    <scope>NUCLEOTIDE SEQUENCE</scope>
</reference>
<feature type="region of interest" description="Disordered" evidence="1">
    <location>
        <begin position="380"/>
        <end position="407"/>
    </location>
</feature>
<dbReference type="Pfam" id="PF14223">
    <property type="entry name" value="Retrotran_gag_2"/>
    <property type="match status" value="1"/>
</dbReference>
<evidence type="ECO:0000313" key="4">
    <source>
        <dbReference type="EMBL" id="GEU30988.1"/>
    </source>
</evidence>
<feature type="compositionally biased region" description="Polar residues" evidence="1">
    <location>
        <begin position="652"/>
        <end position="677"/>
    </location>
</feature>
<accession>A0A6L2J1U4</accession>
<dbReference type="InterPro" id="IPR013103">
    <property type="entry name" value="RVT_2"/>
</dbReference>
<evidence type="ECO:0000259" key="3">
    <source>
        <dbReference type="Pfam" id="PF13976"/>
    </source>
</evidence>
<feature type="domain" description="Reverse transcriptase Ty1/copia-type" evidence="2">
    <location>
        <begin position="735"/>
        <end position="859"/>
    </location>
</feature>
<gene>
    <name evidence="4" type="ORF">Tci_002966</name>
</gene>
<dbReference type="Pfam" id="PF13976">
    <property type="entry name" value="gag_pre-integrs"/>
    <property type="match status" value="1"/>
</dbReference>
<dbReference type="CDD" id="cd09272">
    <property type="entry name" value="RNase_HI_RT_Ty1"/>
    <property type="match status" value="1"/>
</dbReference>
<feature type="region of interest" description="Disordered" evidence="1">
    <location>
        <begin position="645"/>
        <end position="677"/>
    </location>
</feature>
<dbReference type="GO" id="GO:0003676">
    <property type="term" value="F:nucleic acid binding"/>
    <property type="evidence" value="ECO:0007669"/>
    <property type="project" value="InterPro"/>
</dbReference>
<dbReference type="PANTHER" id="PTHR11439:SF509">
    <property type="entry name" value="RNA-DIRECTED DNA POLYMERASE"/>
    <property type="match status" value="1"/>
</dbReference>
<evidence type="ECO:0000259" key="2">
    <source>
        <dbReference type="Pfam" id="PF07727"/>
    </source>
</evidence>
<dbReference type="Pfam" id="PF07727">
    <property type="entry name" value="RVT_2"/>
    <property type="match status" value="1"/>
</dbReference>
<name>A0A6L2J1U4_TANCI</name>
<dbReference type="EMBL" id="BKCJ010000208">
    <property type="protein sequence ID" value="GEU30988.1"/>
    <property type="molecule type" value="Genomic_DNA"/>
</dbReference>
<protein>
    <submittedName>
        <fullName evidence="4">Retrovirus-related Pol polyprotein from transposon TNT 1-94</fullName>
    </submittedName>
</protein>
<dbReference type="InterPro" id="IPR025724">
    <property type="entry name" value="GAG-pre-integrase_dom"/>
</dbReference>
<sequence>MILESVEIGPLIWPTIKENGVTRPRKYSELTHVKAIQADCDAKATNIILQGLLPEVYVLVSNHKVNKELWERIQLLMQGTSLTKQEREYKIYDEFNKFAYKKEETLCDFYLRFSLPLNDMNIYNVNLEQFQVNAKFLNTLPPEWSKFVTYVKLDDAWFKDKVLLVQAQANGQILHEEEIAFLADPGIAEVAVIANLSHYGSDVLAEKAQQLEPTLYDGNVIMNTYAISILEFEETLMLAEESHSKMILKQQDLMVLEKKVNTTPVDYATLNQLSQDFEKRFVPQTKLSTKQAFWSQNSMNSSYPSPSCTPTIIEVPKELPKVVEQHRLKSKTFEVKMDQVLNENERLLKQVINKDIVNTVVNLSVDNASVNVHEVKLSTSASGSQPLGNIKKDRTQQPPSSTQKNKHAKLNVNSELICVKCNGCMLFDNHDFCVLNAINVVNAHPKSKSVKKTSKRKVWKPTGKVFTKTGYTWRPTVRTFTIVENSCPLTRISITTEALKIKSWLWHRHLSHLNFGAINHLARYGLVRGLPKLKFEKDHLCSACAMGKSKKKPHKPKSEDTNQEKLYLLHMDLYVPMRVASVNGKKYILVIINDYSRFTWVKCLRIENRTEFVNQTLREYYEKVGISHEISVAHSPHQNGVVERLAPKPDASTGSPSSTIVDQDTPSPNNSQTSPETKSLVIYNVVEEENHDLDVAHMNNDPFFGISILENVSDASSSSNIVPTVVHTTAPNSEHELIAHPDKVMVITLKWIYKVKLDELVKNKARLVARGYRQEEGIDFEESFAPVARLDVIRIFLVFATHMNMIVYQMDVKTTFLNGILREEVYVSQPNGFLDKDNSNHVYKLKEALYGLKQAPHTCDLMDTPMVEKSKLDEGPQRKAVDSTHYRGMVGNLMYLTASRPDLTFVVCMCARGLWYPKDSLIALIAYAYADHAGYQDTKQSTSGSMQLLGDRLVSWSSKRQKSAVISGTKAEYITMSGCCAQLLWMRSQLTEYGLGFNKISIFHFIKEKVENGFVELYFVNTEYQLADIFTKALCRERIEFLINKLGMQSFTPETLKQLADDAEE</sequence>
<dbReference type="PANTHER" id="PTHR11439">
    <property type="entry name" value="GAG-POL-RELATED RETROTRANSPOSON"/>
    <property type="match status" value="1"/>
</dbReference>
<dbReference type="SUPFAM" id="SSF53098">
    <property type="entry name" value="Ribonuclease H-like"/>
    <property type="match status" value="1"/>
</dbReference>
<dbReference type="InterPro" id="IPR012337">
    <property type="entry name" value="RNaseH-like_sf"/>
</dbReference>
<proteinExistence type="predicted"/>
<dbReference type="InterPro" id="IPR036397">
    <property type="entry name" value="RNaseH_sf"/>
</dbReference>
<evidence type="ECO:0000256" key="1">
    <source>
        <dbReference type="SAM" id="MobiDB-lite"/>
    </source>
</evidence>
<feature type="domain" description="GAG-pre-integrase" evidence="3">
    <location>
        <begin position="493"/>
        <end position="549"/>
    </location>
</feature>
<comment type="caution">
    <text evidence="4">The sequence shown here is derived from an EMBL/GenBank/DDBJ whole genome shotgun (WGS) entry which is preliminary data.</text>
</comment>
<dbReference type="Gene3D" id="3.30.420.10">
    <property type="entry name" value="Ribonuclease H-like superfamily/Ribonuclease H"/>
    <property type="match status" value="1"/>
</dbReference>
<dbReference type="AlphaFoldDB" id="A0A6L2J1U4"/>
<organism evidence="4">
    <name type="scientific">Tanacetum cinerariifolium</name>
    <name type="common">Dalmatian daisy</name>
    <name type="synonym">Chrysanthemum cinerariifolium</name>
    <dbReference type="NCBI Taxonomy" id="118510"/>
    <lineage>
        <taxon>Eukaryota</taxon>
        <taxon>Viridiplantae</taxon>
        <taxon>Streptophyta</taxon>
        <taxon>Embryophyta</taxon>
        <taxon>Tracheophyta</taxon>
        <taxon>Spermatophyta</taxon>
        <taxon>Magnoliopsida</taxon>
        <taxon>eudicotyledons</taxon>
        <taxon>Gunneridae</taxon>
        <taxon>Pentapetalae</taxon>
        <taxon>asterids</taxon>
        <taxon>campanulids</taxon>
        <taxon>Asterales</taxon>
        <taxon>Asteraceae</taxon>
        <taxon>Asteroideae</taxon>
        <taxon>Anthemideae</taxon>
        <taxon>Anthemidinae</taxon>
        <taxon>Tanacetum</taxon>
    </lineage>
</organism>